<dbReference type="PANTHER" id="PTHR33103">
    <property type="entry name" value="OS01G0153900 PROTEIN"/>
    <property type="match status" value="1"/>
</dbReference>
<protein>
    <recommendedName>
        <fullName evidence="3">DUF674 family protein</fullName>
    </recommendedName>
</protein>
<dbReference type="Pfam" id="PF05056">
    <property type="entry name" value="DUF674"/>
    <property type="match status" value="1"/>
</dbReference>
<reference evidence="1" key="2">
    <citation type="submission" date="2023-05" db="EMBL/GenBank/DDBJ databases">
        <authorList>
            <person name="Schelkunov M.I."/>
        </authorList>
    </citation>
    <scope>NUCLEOTIDE SEQUENCE</scope>
    <source>
        <strain evidence="1">Hsosn_3</strain>
        <tissue evidence="1">Leaf</tissue>
    </source>
</reference>
<comment type="caution">
    <text evidence="1">The sequence shown here is derived from an EMBL/GenBank/DDBJ whole genome shotgun (WGS) entry which is preliminary data.</text>
</comment>
<sequence>MTFLSEVEIPLKVVIDKHKERVVFAEANSDFVDILFSFLTMPMGTIVRLLNKHLEYSKPPPIGNFNNLYETVVNFDAKYFVTSENKDWLVTTSNNAGPECQSLKINIDDTNLRKYFICPNSSCTIERDLPSISSYSSVKCRHCGEYLSRLINYRADTSEANEGVFLSQTASFVISDDLHVTPNTMDSTIRILESTGIKEFGVLEEKMLQIGSSEILDLLMYSMSSKTPLTDMVFGKKEFISDIVMPSIQSQISTECVTNFKNMSVKVLVQKSNNRILLAQTAEDFVEFLFCFLGMPMGRIIRFLGDSYLSKGVVDNLYRSLSNLDVGKHLKSDDLKCMLLNPAFDIPSIQTFYTNDEEDVDYYFHSNYDSLSKQNTFYLTYGNGREMTYEEPLKDDEAFVRGPKNFMVSDDLSVTPLSFMSCITYLRSLKVPLSDVEEHEINIGAEEALNLLRACLMSTSVLTIGLKNFMPIDSLQENGRWWRPLRRLFSECFLQQ</sequence>
<dbReference type="AlphaFoldDB" id="A0AAD8J7H7"/>
<evidence type="ECO:0000313" key="1">
    <source>
        <dbReference type="EMBL" id="KAK1398294.1"/>
    </source>
</evidence>
<evidence type="ECO:0008006" key="3">
    <source>
        <dbReference type="Google" id="ProtNLM"/>
    </source>
</evidence>
<dbReference type="Proteomes" id="UP001237642">
    <property type="component" value="Unassembled WGS sequence"/>
</dbReference>
<dbReference type="EMBL" id="JAUIZM010000002">
    <property type="protein sequence ID" value="KAK1398294.1"/>
    <property type="molecule type" value="Genomic_DNA"/>
</dbReference>
<proteinExistence type="predicted"/>
<reference evidence="1" key="1">
    <citation type="submission" date="2023-02" db="EMBL/GenBank/DDBJ databases">
        <title>Genome of toxic invasive species Heracleum sosnowskyi carries increased number of genes despite the absence of recent whole-genome duplications.</title>
        <authorList>
            <person name="Schelkunov M."/>
            <person name="Shtratnikova V."/>
            <person name="Makarenko M."/>
            <person name="Klepikova A."/>
            <person name="Omelchenko D."/>
            <person name="Novikova G."/>
            <person name="Obukhova E."/>
            <person name="Bogdanov V."/>
            <person name="Penin A."/>
            <person name="Logacheva M."/>
        </authorList>
    </citation>
    <scope>NUCLEOTIDE SEQUENCE</scope>
    <source>
        <strain evidence="1">Hsosn_3</strain>
        <tissue evidence="1">Leaf</tissue>
    </source>
</reference>
<organism evidence="1 2">
    <name type="scientific">Heracleum sosnowskyi</name>
    <dbReference type="NCBI Taxonomy" id="360622"/>
    <lineage>
        <taxon>Eukaryota</taxon>
        <taxon>Viridiplantae</taxon>
        <taxon>Streptophyta</taxon>
        <taxon>Embryophyta</taxon>
        <taxon>Tracheophyta</taxon>
        <taxon>Spermatophyta</taxon>
        <taxon>Magnoliopsida</taxon>
        <taxon>eudicotyledons</taxon>
        <taxon>Gunneridae</taxon>
        <taxon>Pentapetalae</taxon>
        <taxon>asterids</taxon>
        <taxon>campanulids</taxon>
        <taxon>Apiales</taxon>
        <taxon>Apiaceae</taxon>
        <taxon>Apioideae</taxon>
        <taxon>apioid superclade</taxon>
        <taxon>Tordylieae</taxon>
        <taxon>Tordyliinae</taxon>
        <taxon>Heracleum</taxon>
    </lineage>
</organism>
<evidence type="ECO:0000313" key="2">
    <source>
        <dbReference type="Proteomes" id="UP001237642"/>
    </source>
</evidence>
<gene>
    <name evidence="1" type="ORF">POM88_008157</name>
</gene>
<accession>A0AAD8J7H7</accession>
<keyword evidence="2" id="KW-1185">Reference proteome</keyword>
<name>A0AAD8J7H7_9APIA</name>
<dbReference type="InterPro" id="IPR007750">
    <property type="entry name" value="DUF674"/>
</dbReference>
<dbReference type="PANTHER" id="PTHR33103:SF27">
    <property type="entry name" value="OS04G0594700 PROTEIN"/>
    <property type="match status" value="1"/>
</dbReference>